<dbReference type="GO" id="GO:0005634">
    <property type="term" value="C:nucleus"/>
    <property type="evidence" value="ECO:0007669"/>
    <property type="project" value="TreeGrafter"/>
</dbReference>
<dbReference type="GO" id="GO:1990817">
    <property type="term" value="F:poly(A) RNA polymerase activity"/>
    <property type="evidence" value="ECO:0007669"/>
    <property type="project" value="TreeGrafter"/>
</dbReference>
<dbReference type="PANTHER" id="PTHR10682:SF23">
    <property type="entry name" value="POLYNUCLEOTIDE ADENYLYLTRANSFERASE"/>
    <property type="match status" value="1"/>
</dbReference>
<dbReference type="SUPFAM" id="SSF81301">
    <property type="entry name" value="Nucleotidyltransferase"/>
    <property type="match status" value="2"/>
</dbReference>
<evidence type="ECO:0000313" key="3">
    <source>
        <dbReference type="EMBL" id="KAK1393136.1"/>
    </source>
</evidence>
<reference evidence="3" key="2">
    <citation type="submission" date="2023-05" db="EMBL/GenBank/DDBJ databases">
        <authorList>
            <person name="Schelkunov M.I."/>
        </authorList>
    </citation>
    <scope>NUCLEOTIDE SEQUENCE</scope>
    <source>
        <strain evidence="3">Hsosn_3</strain>
        <tissue evidence="3">Leaf</tissue>
    </source>
</reference>
<evidence type="ECO:0000259" key="2">
    <source>
        <dbReference type="Pfam" id="PF20750"/>
    </source>
</evidence>
<dbReference type="Proteomes" id="UP001237642">
    <property type="component" value="Unassembled WGS sequence"/>
</dbReference>
<feature type="domain" description="Poly(A) polymerase nucleotidyltransferase" evidence="2">
    <location>
        <begin position="129"/>
        <end position="202"/>
    </location>
</feature>
<accession>A0AAD8N233</accession>
<name>A0AAD8N233_9APIA</name>
<dbReference type="InterPro" id="IPR002934">
    <property type="entry name" value="Polymerase_NTP_transf_dom"/>
</dbReference>
<proteinExistence type="predicted"/>
<gene>
    <name evidence="3" type="ORF">POM88_012192</name>
</gene>
<sequence length="212" mass="24401">MGTIPSQDDVAIRKDILKILEERTNEWITEVSHRHNNDLNAEIVQYGSFGLEVYSKTSDMDILVIAPELASLQFMKHMGTIPSQHDVTIRKDILKILEERTNEWFTEVSHRYNKDLNAEIVPYGSFCLEFMKHMGTIPSQDDVTIRKDILKILEERTEEWITEVSHRYNKDLNAEIVPYGSFGLEVYSKTSDMDILVIAPELASLQVSMSHA</sequence>
<dbReference type="Pfam" id="PF20750">
    <property type="entry name" value="PAP_NTPase"/>
    <property type="match status" value="1"/>
</dbReference>
<dbReference type="Pfam" id="PF01909">
    <property type="entry name" value="NTP_transf_2"/>
    <property type="match status" value="1"/>
</dbReference>
<evidence type="ECO:0000313" key="4">
    <source>
        <dbReference type="Proteomes" id="UP001237642"/>
    </source>
</evidence>
<reference evidence="3" key="1">
    <citation type="submission" date="2023-02" db="EMBL/GenBank/DDBJ databases">
        <title>Genome of toxic invasive species Heracleum sosnowskyi carries increased number of genes despite the absence of recent whole-genome duplications.</title>
        <authorList>
            <person name="Schelkunov M."/>
            <person name="Shtratnikova V."/>
            <person name="Makarenko M."/>
            <person name="Klepikova A."/>
            <person name="Omelchenko D."/>
            <person name="Novikova G."/>
            <person name="Obukhova E."/>
            <person name="Bogdanov V."/>
            <person name="Penin A."/>
            <person name="Logacheva M."/>
        </authorList>
    </citation>
    <scope>NUCLEOTIDE SEQUENCE</scope>
    <source>
        <strain evidence="3">Hsosn_3</strain>
        <tissue evidence="3">Leaf</tissue>
    </source>
</reference>
<dbReference type="InterPro" id="IPR043519">
    <property type="entry name" value="NT_sf"/>
</dbReference>
<feature type="domain" description="Polymerase nucleotidyl transferase" evidence="1">
    <location>
        <begin position="30"/>
        <end position="72"/>
    </location>
</feature>
<dbReference type="EMBL" id="JAUIZM010000003">
    <property type="protein sequence ID" value="KAK1393136.1"/>
    <property type="molecule type" value="Genomic_DNA"/>
</dbReference>
<comment type="caution">
    <text evidence="3">The sequence shown here is derived from an EMBL/GenBank/DDBJ whole genome shotgun (WGS) entry which is preliminary data.</text>
</comment>
<dbReference type="PANTHER" id="PTHR10682">
    <property type="entry name" value="POLY A POLYMERASE"/>
    <property type="match status" value="1"/>
</dbReference>
<protein>
    <recommendedName>
        <fullName evidence="5">Polymerase nucleotidyl transferase domain-containing protein</fullName>
    </recommendedName>
</protein>
<dbReference type="InterPro" id="IPR048840">
    <property type="entry name" value="PolA_pol_NTPase"/>
</dbReference>
<dbReference type="AlphaFoldDB" id="A0AAD8N233"/>
<keyword evidence="4" id="KW-1185">Reference proteome</keyword>
<dbReference type="Gene3D" id="3.30.460.10">
    <property type="entry name" value="Beta Polymerase, domain 2"/>
    <property type="match status" value="2"/>
</dbReference>
<evidence type="ECO:0008006" key="5">
    <source>
        <dbReference type="Google" id="ProtNLM"/>
    </source>
</evidence>
<evidence type="ECO:0000259" key="1">
    <source>
        <dbReference type="Pfam" id="PF01909"/>
    </source>
</evidence>
<organism evidence="3 4">
    <name type="scientific">Heracleum sosnowskyi</name>
    <dbReference type="NCBI Taxonomy" id="360622"/>
    <lineage>
        <taxon>Eukaryota</taxon>
        <taxon>Viridiplantae</taxon>
        <taxon>Streptophyta</taxon>
        <taxon>Embryophyta</taxon>
        <taxon>Tracheophyta</taxon>
        <taxon>Spermatophyta</taxon>
        <taxon>Magnoliopsida</taxon>
        <taxon>eudicotyledons</taxon>
        <taxon>Gunneridae</taxon>
        <taxon>Pentapetalae</taxon>
        <taxon>asterids</taxon>
        <taxon>campanulids</taxon>
        <taxon>Apiales</taxon>
        <taxon>Apiaceae</taxon>
        <taxon>Apioideae</taxon>
        <taxon>apioid superclade</taxon>
        <taxon>Tordylieae</taxon>
        <taxon>Tordyliinae</taxon>
        <taxon>Heracleum</taxon>
    </lineage>
</organism>